<name>A0A935IMW4_9MICO</name>
<comment type="caution">
    <text evidence="1">The sequence shown here is derived from an EMBL/GenBank/DDBJ whole genome shotgun (WGS) entry which is preliminary data.</text>
</comment>
<gene>
    <name evidence="1" type="ORF">IPI13_17310</name>
</gene>
<organism evidence="1 2">
    <name type="scientific">Candidatus Phosphoribacter hodrii</name>
    <dbReference type="NCBI Taxonomy" id="2953743"/>
    <lineage>
        <taxon>Bacteria</taxon>
        <taxon>Bacillati</taxon>
        <taxon>Actinomycetota</taxon>
        <taxon>Actinomycetes</taxon>
        <taxon>Micrococcales</taxon>
        <taxon>Dermatophilaceae</taxon>
        <taxon>Candidatus Phosphoribacter</taxon>
    </lineage>
</organism>
<dbReference type="Proteomes" id="UP000726105">
    <property type="component" value="Unassembled WGS sequence"/>
</dbReference>
<protein>
    <submittedName>
        <fullName evidence="1">Uncharacterized protein</fullName>
    </submittedName>
</protein>
<accession>A0A935IMW4</accession>
<proteinExistence type="predicted"/>
<reference evidence="1 2" key="1">
    <citation type="submission" date="2020-10" db="EMBL/GenBank/DDBJ databases">
        <title>Connecting structure to function with the recovery of over 1000 high-quality activated sludge metagenome-assembled genomes encoding full-length rRNA genes using long-read sequencing.</title>
        <authorList>
            <person name="Singleton C.M."/>
            <person name="Petriglieri F."/>
            <person name="Kristensen J.M."/>
            <person name="Kirkegaard R.H."/>
            <person name="Michaelsen T.Y."/>
            <person name="Andersen M.H."/>
            <person name="Karst S.M."/>
            <person name="Dueholm M.S."/>
            <person name="Nielsen P.H."/>
            <person name="Albertsen M."/>
        </authorList>
    </citation>
    <scope>NUCLEOTIDE SEQUENCE [LARGE SCALE GENOMIC DNA]</scope>
    <source>
        <strain evidence="1">Ega_18-Q3-R5-49_MAXAC.001</strain>
    </source>
</reference>
<evidence type="ECO:0000313" key="2">
    <source>
        <dbReference type="Proteomes" id="UP000726105"/>
    </source>
</evidence>
<dbReference type="EMBL" id="JADJIB010000012">
    <property type="protein sequence ID" value="MBK7274817.1"/>
    <property type="molecule type" value="Genomic_DNA"/>
</dbReference>
<evidence type="ECO:0000313" key="1">
    <source>
        <dbReference type="EMBL" id="MBK7274817.1"/>
    </source>
</evidence>
<dbReference type="AlphaFoldDB" id="A0A935IMW4"/>
<sequence>MTTADKSRPRVVCLCGSTRFLDAFDAASIQQTLAGNIVLSIATTRMSDGDLFAGRSADERERLLEELATLHRAKIDLADEILVLNVNGYIGSSTRAEIEYAHRTGTPVTYLEPIHPTP</sequence>